<dbReference type="Gene3D" id="3.40.50.720">
    <property type="entry name" value="NAD(P)-binding Rossmann-like Domain"/>
    <property type="match status" value="1"/>
</dbReference>
<evidence type="ECO:0000313" key="5">
    <source>
        <dbReference type="Proteomes" id="UP001480595"/>
    </source>
</evidence>
<accession>A0ABR1URK1</accession>
<keyword evidence="3" id="KW-0560">Oxidoreductase</keyword>
<dbReference type="InterPro" id="IPR036291">
    <property type="entry name" value="NAD(P)-bd_dom_sf"/>
</dbReference>
<gene>
    <name evidence="4" type="ORF">PG994_007893</name>
</gene>
<dbReference type="InterPro" id="IPR002347">
    <property type="entry name" value="SDR_fam"/>
</dbReference>
<dbReference type="PANTHER" id="PTHR44169">
    <property type="entry name" value="NADPH-DEPENDENT 1-ACYLDIHYDROXYACETONE PHOSPHATE REDUCTASE"/>
    <property type="match status" value="1"/>
</dbReference>
<keyword evidence="5" id="KW-1185">Reference proteome</keyword>
<comment type="caution">
    <text evidence="4">The sequence shown here is derived from an EMBL/GenBank/DDBJ whole genome shotgun (WGS) entry which is preliminary data.</text>
</comment>
<keyword evidence="2" id="KW-0521">NADP</keyword>
<dbReference type="PANTHER" id="PTHR44169:SF6">
    <property type="entry name" value="NADPH-DEPENDENT 1-ACYLDIHYDROXYACETONE PHOSPHATE REDUCTASE"/>
    <property type="match status" value="1"/>
</dbReference>
<evidence type="ECO:0000313" key="4">
    <source>
        <dbReference type="EMBL" id="KAK8061527.1"/>
    </source>
</evidence>
<proteinExistence type="inferred from homology"/>
<dbReference type="Proteomes" id="UP001480595">
    <property type="component" value="Unassembled WGS sequence"/>
</dbReference>
<evidence type="ECO:0000256" key="1">
    <source>
        <dbReference type="ARBA" id="ARBA00006484"/>
    </source>
</evidence>
<protein>
    <submittedName>
        <fullName evidence="4">Uncharacterized protein</fullName>
    </submittedName>
</protein>
<name>A0ABR1URK1_9PEZI</name>
<dbReference type="SUPFAM" id="SSF51735">
    <property type="entry name" value="NAD(P)-binding Rossmann-fold domains"/>
    <property type="match status" value="1"/>
</dbReference>
<reference evidence="4 5" key="1">
    <citation type="submission" date="2023-01" db="EMBL/GenBank/DDBJ databases">
        <title>Analysis of 21 Apiospora genomes using comparative genomics revels a genus with tremendous synthesis potential of carbohydrate active enzymes and secondary metabolites.</title>
        <authorList>
            <person name="Sorensen T."/>
        </authorList>
    </citation>
    <scope>NUCLEOTIDE SEQUENCE [LARGE SCALE GENOMIC DNA]</scope>
    <source>
        <strain evidence="4 5">CBS 135458</strain>
    </source>
</reference>
<dbReference type="InterPro" id="IPR020904">
    <property type="entry name" value="Sc_DH/Rdtase_CS"/>
</dbReference>
<dbReference type="RefSeq" id="XP_066714789.1">
    <property type="nucleotide sequence ID" value="XM_066859302.1"/>
</dbReference>
<evidence type="ECO:0000256" key="3">
    <source>
        <dbReference type="ARBA" id="ARBA00023002"/>
    </source>
</evidence>
<evidence type="ECO:0000256" key="2">
    <source>
        <dbReference type="ARBA" id="ARBA00022857"/>
    </source>
</evidence>
<dbReference type="Pfam" id="PF00106">
    <property type="entry name" value="adh_short"/>
    <property type="match status" value="1"/>
</dbReference>
<organism evidence="4 5">
    <name type="scientific">Apiospora phragmitis</name>
    <dbReference type="NCBI Taxonomy" id="2905665"/>
    <lineage>
        <taxon>Eukaryota</taxon>
        <taxon>Fungi</taxon>
        <taxon>Dikarya</taxon>
        <taxon>Ascomycota</taxon>
        <taxon>Pezizomycotina</taxon>
        <taxon>Sordariomycetes</taxon>
        <taxon>Xylariomycetidae</taxon>
        <taxon>Amphisphaeriales</taxon>
        <taxon>Apiosporaceae</taxon>
        <taxon>Apiospora</taxon>
    </lineage>
</organism>
<comment type="similarity">
    <text evidence="1">Belongs to the short-chain dehydrogenases/reductases (SDR) family.</text>
</comment>
<dbReference type="PROSITE" id="PS00061">
    <property type="entry name" value="ADH_SHORT"/>
    <property type="match status" value="1"/>
</dbReference>
<sequence>MLQSPAAQSICETELTVLDIVSNNNGRDFSMPPLDVDMNEAKEHFDVNSQSVLAFAPIVIEALGVIVNHSSVVWNYSNAWGGIYGTSKAAVKQMFKVLRVELVIMSIIGAVDTPIFDTSHKGLVQMPSGSYYEPIRPIISEIREGIHDLLAWMGNCRFLVDDSLGNHVILSKAQLRSHTPNRILGVMRLQPALHHLPVFSSIMRVTVSR</sequence>
<dbReference type="GeneID" id="92092365"/>
<dbReference type="EMBL" id="JAQQWL010000008">
    <property type="protein sequence ID" value="KAK8061527.1"/>
    <property type="molecule type" value="Genomic_DNA"/>
</dbReference>